<dbReference type="AlphaFoldDB" id="A0A069QJH9"/>
<gene>
    <name evidence="2" type="ORF">HMPREF1991_00963</name>
</gene>
<dbReference type="GO" id="GO:0009446">
    <property type="term" value="P:putrescine biosynthetic process"/>
    <property type="evidence" value="ECO:0007669"/>
    <property type="project" value="InterPro"/>
</dbReference>
<organism evidence="2 3">
    <name type="scientific">Hoylesella loescheii DSM 19665 = JCM 12249 = ATCC 15930</name>
    <dbReference type="NCBI Taxonomy" id="1122985"/>
    <lineage>
        <taxon>Bacteria</taxon>
        <taxon>Pseudomonadati</taxon>
        <taxon>Bacteroidota</taxon>
        <taxon>Bacteroidia</taxon>
        <taxon>Bacteroidales</taxon>
        <taxon>Prevotellaceae</taxon>
        <taxon>Hoylesella</taxon>
    </lineage>
</organism>
<evidence type="ECO:0000313" key="3">
    <source>
        <dbReference type="Proteomes" id="UP000027442"/>
    </source>
</evidence>
<accession>A0A069QJH9</accession>
<dbReference type="PATRIC" id="fig|1122985.7.peg.997"/>
<dbReference type="GO" id="GO:0004668">
    <property type="term" value="F:protein-arginine deiminase activity"/>
    <property type="evidence" value="ECO:0007669"/>
    <property type="project" value="InterPro"/>
</dbReference>
<protein>
    <recommendedName>
        <fullName evidence="4">Agmatine deiminase</fullName>
    </recommendedName>
</protein>
<proteinExistence type="predicted"/>
<dbReference type="HOGENOM" id="CLU_037682_0_0_10"/>
<name>A0A069QJH9_HOYLO</name>
<evidence type="ECO:0000313" key="2">
    <source>
        <dbReference type="EMBL" id="KDR53008.1"/>
    </source>
</evidence>
<dbReference type="GO" id="GO:0047632">
    <property type="term" value="F:agmatine deiminase activity"/>
    <property type="evidence" value="ECO:0007669"/>
    <property type="project" value="TreeGrafter"/>
</dbReference>
<dbReference type="EMBL" id="JNGW01000035">
    <property type="protein sequence ID" value="KDR53008.1"/>
    <property type="molecule type" value="Genomic_DNA"/>
</dbReference>
<dbReference type="InterPro" id="IPR007466">
    <property type="entry name" value="Peptidyl-Arg-deiminase_porph"/>
</dbReference>
<comment type="caution">
    <text evidence="2">The sequence shown here is derived from an EMBL/GenBank/DDBJ whole genome shotgun (WGS) entry which is preliminary data.</text>
</comment>
<dbReference type="SUPFAM" id="SSF55909">
    <property type="entry name" value="Pentein"/>
    <property type="match status" value="1"/>
</dbReference>
<dbReference type="PANTHER" id="PTHR31377">
    <property type="entry name" value="AGMATINE DEIMINASE-RELATED"/>
    <property type="match status" value="1"/>
</dbReference>
<keyword evidence="1" id="KW-0378">Hydrolase</keyword>
<evidence type="ECO:0008006" key="4">
    <source>
        <dbReference type="Google" id="ProtNLM"/>
    </source>
</evidence>
<dbReference type="Gene3D" id="3.75.10.10">
    <property type="entry name" value="L-arginine/glycine Amidinotransferase, Chain A"/>
    <property type="match status" value="1"/>
</dbReference>
<dbReference type="RefSeq" id="WP_018966173.1">
    <property type="nucleotide sequence ID" value="NZ_KB899210.1"/>
</dbReference>
<dbReference type="Proteomes" id="UP000027442">
    <property type="component" value="Unassembled WGS sequence"/>
</dbReference>
<sequence>MATSNNIDMTLYLPAEWHEQSGVQLTWPHAKTDWAPILPDITKVFVELTRAIAKYEKVLIVAPDTDEVKATLMRNLGMERLRNVLFHQCDTNDTWARDHAAITLTGSKTNNGFTVQNTLLDFRFNGWGDKFAADKDNAITQSLYHEGMLNGTFESHDDFVLEGGAIESDGKGTVFTTSQCLLAPHRNQPMTKHDIEQRLKAALRAERVVWLDHGNLIGDDTDGHIDTIVRTAPENTLLYVGCDDSHDEQFEDFLALENQLKGLRTASGMPYRLLRLPMPDAIYDEGERLPATYANFLIINGAVICPTYAQPEKDRRALQTIAQAYPYREIIGIDARTVIRQHGSLHCLTMQFPQGVIANNP</sequence>
<dbReference type="PANTHER" id="PTHR31377:SF0">
    <property type="entry name" value="AGMATINE DEIMINASE-RELATED"/>
    <property type="match status" value="1"/>
</dbReference>
<reference evidence="2 3" key="1">
    <citation type="submission" date="2013-08" db="EMBL/GenBank/DDBJ databases">
        <authorList>
            <person name="Weinstock G."/>
            <person name="Sodergren E."/>
            <person name="Wylie T."/>
            <person name="Fulton L."/>
            <person name="Fulton R."/>
            <person name="Fronick C."/>
            <person name="O'Laughlin M."/>
            <person name="Godfrey J."/>
            <person name="Miner T."/>
            <person name="Herter B."/>
            <person name="Appelbaum E."/>
            <person name="Cordes M."/>
            <person name="Lek S."/>
            <person name="Wollam A."/>
            <person name="Pepin K.H."/>
            <person name="Palsikar V.B."/>
            <person name="Mitreva M."/>
            <person name="Wilson R.K."/>
        </authorList>
    </citation>
    <scope>NUCLEOTIDE SEQUENCE [LARGE SCALE GENOMIC DNA]</scope>
    <source>
        <strain evidence="2 3">ATCC 15930</strain>
    </source>
</reference>
<keyword evidence="3" id="KW-1185">Reference proteome</keyword>
<evidence type="ECO:0000256" key="1">
    <source>
        <dbReference type="ARBA" id="ARBA00022801"/>
    </source>
</evidence>
<dbReference type="eggNOG" id="COG2957">
    <property type="taxonomic scope" value="Bacteria"/>
</dbReference>
<dbReference type="Pfam" id="PF04371">
    <property type="entry name" value="PAD_porph"/>
    <property type="match status" value="1"/>
</dbReference>